<gene>
    <name evidence="1" type="ORF">ESCAB7627_3777</name>
</gene>
<name>A0ABC9NHV2_ESCAT</name>
<dbReference type="AlphaFoldDB" id="A0ABC9NHV2"/>
<evidence type="ECO:0000313" key="1">
    <source>
        <dbReference type="EMBL" id="EDS89929.1"/>
    </source>
</evidence>
<protein>
    <submittedName>
        <fullName evidence="1">Uncharacterized protein</fullName>
    </submittedName>
</protein>
<organism evidence="1 2">
    <name type="scientific">Escherichia albertii (strain TW07627)</name>
    <dbReference type="NCBI Taxonomy" id="502347"/>
    <lineage>
        <taxon>Bacteria</taxon>
        <taxon>Pseudomonadati</taxon>
        <taxon>Pseudomonadota</taxon>
        <taxon>Gammaproteobacteria</taxon>
        <taxon>Enterobacterales</taxon>
        <taxon>Enterobacteriaceae</taxon>
        <taxon>Escherichia</taxon>
    </lineage>
</organism>
<dbReference type="EMBL" id="ABKX01000019">
    <property type="protein sequence ID" value="EDS89929.1"/>
    <property type="molecule type" value="Genomic_DNA"/>
</dbReference>
<accession>A0ABC9NHV2</accession>
<dbReference type="Proteomes" id="UP000003042">
    <property type="component" value="Unassembled WGS sequence"/>
</dbReference>
<evidence type="ECO:0000313" key="2">
    <source>
        <dbReference type="Proteomes" id="UP000003042"/>
    </source>
</evidence>
<sequence length="62" mass="7331">MTDCCIPQQNTALYLFTHRFIHNHQCNFCIFPTVTTVKIVIAIEKKNSRALRKRFRYNAGEK</sequence>
<reference evidence="1 2" key="1">
    <citation type="submission" date="2008-02" db="EMBL/GenBank/DDBJ databases">
        <title>Annotation of Escherichia albertii TW07627.</title>
        <authorList>
            <person name="Sutton G."/>
            <person name="Whittam T.S."/>
            <person name="Sebastian Y."/>
        </authorList>
    </citation>
    <scope>NUCLEOTIDE SEQUENCE [LARGE SCALE GENOMIC DNA]</scope>
    <source>
        <strain evidence="1 2">TW07627</strain>
    </source>
</reference>
<proteinExistence type="predicted"/>
<comment type="caution">
    <text evidence="1">The sequence shown here is derived from an EMBL/GenBank/DDBJ whole genome shotgun (WGS) entry which is preliminary data.</text>
</comment>